<accession>A0A6V7RJW8</accession>
<reference evidence="1 2" key="1">
    <citation type="submission" date="2020-07" db="EMBL/GenBank/DDBJ databases">
        <authorList>
            <person name="Criscuolo A."/>
        </authorList>
    </citation>
    <scope>NUCLEOTIDE SEQUENCE [LARGE SCALE GENOMIC DNA]</scope>
    <source>
        <strain evidence="2">CIP 111030</strain>
    </source>
</reference>
<dbReference type="PANTHER" id="PTHR35792">
    <property type="entry name" value="GENERAL STRESS PROTEIN"/>
    <property type="match status" value="1"/>
</dbReference>
<dbReference type="RefSeq" id="WP_186088333.1">
    <property type="nucleotide sequence ID" value="NZ_BMDB01000001.1"/>
</dbReference>
<dbReference type="EMBL" id="CAJEWE010000010">
    <property type="protein sequence ID" value="CAD2078457.1"/>
    <property type="molecule type" value="Genomic_DNA"/>
</dbReference>
<name>A0A6V7RJW8_9BACL</name>
<gene>
    <name evidence="1" type="ORF">JEOSCH030_01534</name>
</gene>
<evidence type="ECO:0000313" key="1">
    <source>
        <dbReference type="EMBL" id="CAD2078457.1"/>
    </source>
</evidence>
<dbReference type="PANTHER" id="PTHR35792:SF3">
    <property type="entry name" value="IG HYPOTHETICAL 17707"/>
    <property type="match status" value="1"/>
</dbReference>
<organism evidence="1 2">
    <name type="scientific">Phocicoccus schoeneichii</name>
    <dbReference type="NCBI Taxonomy" id="1812261"/>
    <lineage>
        <taxon>Bacteria</taxon>
        <taxon>Bacillati</taxon>
        <taxon>Bacillota</taxon>
        <taxon>Bacilli</taxon>
        <taxon>Bacillales</taxon>
        <taxon>Salinicoccaceae</taxon>
        <taxon>Phocicoccus</taxon>
    </lineage>
</organism>
<sequence length="116" mass="12504">MKLKNILVGFVVGTIGGATLAVLNAPKSGKDLQSSLTESSGTIKSASNQIKEEVSNIKNSVLRAKHETSNIGELVDEVKILVSNFQKDIEPNVEQLKSGVDDINNRVSKIEKKLSE</sequence>
<dbReference type="AlphaFoldDB" id="A0A6V7RJW8"/>
<dbReference type="Pfam" id="PF12732">
    <property type="entry name" value="YtxH"/>
    <property type="match status" value="1"/>
</dbReference>
<comment type="caution">
    <text evidence="1">The sequence shown here is derived from an EMBL/GenBank/DDBJ whole genome shotgun (WGS) entry which is preliminary data.</text>
</comment>
<dbReference type="Proteomes" id="UP000521032">
    <property type="component" value="Unassembled WGS sequence"/>
</dbReference>
<keyword evidence="2" id="KW-1185">Reference proteome</keyword>
<dbReference type="InterPro" id="IPR024623">
    <property type="entry name" value="YtxH"/>
</dbReference>
<dbReference type="InterPro" id="IPR052928">
    <property type="entry name" value="Desiccation-related_membrane"/>
</dbReference>
<protein>
    <submittedName>
        <fullName evidence="1">YtxH-like protein</fullName>
    </submittedName>
</protein>
<evidence type="ECO:0000313" key="2">
    <source>
        <dbReference type="Proteomes" id="UP000521032"/>
    </source>
</evidence>
<proteinExistence type="predicted"/>